<feature type="transmembrane region" description="Helical" evidence="11">
    <location>
        <begin position="207"/>
        <end position="228"/>
    </location>
</feature>
<evidence type="ECO:0000313" key="12">
    <source>
        <dbReference type="EMBL" id="KAF2547348.1"/>
    </source>
</evidence>
<gene>
    <name evidence="12" type="ORF">F2Q70_00019407</name>
</gene>
<reference evidence="12" key="1">
    <citation type="submission" date="2019-12" db="EMBL/GenBank/DDBJ databases">
        <title>Genome sequencing and annotation of Brassica cretica.</title>
        <authorList>
            <person name="Studholme D.J."/>
            <person name="Sarris P.F."/>
        </authorList>
    </citation>
    <scope>NUCLEOTIDE SEQUENCE</scope>
    <source>
        <strain evidence="12">PFS-102/07</strain>
        <tissue evidence="12">Leaf</tissue>
    </source>
</reference>
<evidence type="ECO:0000256" key="5">
    <source>
        <dbReference type="ARBA" id="ARBA00022737"/>
    </source>
</evidence>
<feature type="region of interest" description="Disordered" evidence="10">
    <location>
        <begin position="97"/>
        <end position="120"/>
    </location>
</feature>
<comment type="caution">
    <text evidence="12">The sequence shown here is derived from an EMBL/GenBank/DDBJ whole genome shotgun (WGS) entry which is preliminary data.</text>
</comment>
<dbReference type="InterPro" id="IPR023395">
    <property type="entry name" value="MCP_dom_sf"/>
</dbReference>
<dbReference type="FunFam" id="1.50.40.10:FF:000089">
    <property type="entry name" value="protein MITOFERRINLIKE 1, chloroplastic"/>
    <property type="match status" value="1"/>
</dbReference>
<evidence type="ECO:0000256" key="8">
    <source>
        <dbReference type="PROSITE-ProRule" id="PRU00282"/>
    </source>
</evidence>
<protein>
    <recommendedName>
        <fullName evidence="13">Protein MITOFERRINLIKE 1, chloroplastic</fullName>
    </recommendedName>
</protein>
<dbReference type="Pfam" id="PF00153">
    <property type="entry name" value="Mito_carr"/>
    <property type="match status" value="3"/>
</dbReference>
<sequence>MNEEALLVLQRRTEQANFVPFSVLFTTLRSVSLQGSRVSSYDASSSSSASTKSAMEARFSESLGLPSPNLNHCHLTTDFNSLFTYFSDRTSAQLPTVRKKSLTKSRKPSPPFASASVSDSNPGPGFLKWMKPASRSSPKIQTLMKHLSVFERALIGAGGGGIAGAFTYVCLLPLDTIKTKLQAKGASQLYSSSFDAVVKTFQERGILGFYSGVSAVIVGSTFSSAVYFGTCEFGKSLLGKFPEFPPVLIPPTAGAMGNIVSSAIMVPKELITQRMQVGVSGRRSYQVLLEILEKDGILGLYAGYSATLLRNLPAGVLSYSSFEYLKAAVLEKTQQNNLEPLQSVCCGALAGAISASITTPLDVVKTRLMTQVHVEAANKLGAAMYDGVAGTVRQILKEEGLVGFTRGMGPRVVHSACFSAIGYFAFETARLTILNEYLKRKQDSEAATVDA</sequence>
<dbReference type="PANTHER" id="PTHR45667">
    <property type="entry name" value="S-ADENOSYLMETHIONINE MITOCHONDRIAL CARRIER PROTEIN"/>
    <property type="match status" value="1"/>
</dbReference>
<keyword evidence="6 11" id="KW-1133">Transmembrane helix</keyword>
<feature type="repeat" description="Solcar" evidence="8">
    <location>
        <begin position="245"/>
        <end position="328"/>
    </location>
</feature>
<dbReference type="GO" id="GO:0016020">
    <property type="term" value="C:membrane"/>
    <property type="evidence" value="ECO:0007669"/>
    <property type="project" value="UniProtKB-SubCell"/>
</dbReference>
<organism evidence="12">
    <name type="scientific">Brassica cretica</name>
    <name type="common">Mustard</name>
    <dbReference type="NCBI Taxonomy" id="69181"/>
    <lineage>
        <taxon>Eukaryota</taxon>
        <taxon>Viridiplantae</taxon>
        <taxon>Streptophyta</taxon>
        <taxon>Embryophyta</taxon>
        <taxon>Tracheophyta</taxon>
        <taxon>Spermatophyta</taxon>
        <taxon>Magnoliopsida</taxon>
        <taxon>eudicotyledons</taxon>
        <taxon>Gunneridae</taxon>
        <taxon>Pentapetalae</taxon>
        <taxon>rosids</taxon>
        <taxon>malvids</taxon>
        <taxon>Brassicales</taxon>
        <taxon>Brassicaceae</taxon>
        <taxon>Brassiceae</taxon>
        <taxon>Brassica</taxon>
    </lineage>
</organism>
<feature type="transmembrane region" description="Helical" evidence="11">
    <location>
        <begin position="153"/>
        <end position="174"/>
    </location>
</feature>
<evidence type="ECO:0000256" key="7">
    <source>
        <dbReference type="ARBA" id="ARBA00023136"/>
    </source>
</evidence>
<name>A0A8S9GT02_BRACR</name>
<feature type="repeat" description="Solcar" evidence="8">
    <location>
        <begin position="338"/>
        <end position="432"/>
    </location>
</feature>
<keyword evidence="3 9" id="KW-0813">Transport</keyword>
<proteinExistence type="inferred from homology"/>
<comment type="similarity">
    <text evidence="2 9">Belongs to the mitochondrial carrier (TC 2.A.29) family.</text>
</comment>
<dbReference type="SUPFAM" id="SSF103506">
    <property type="entry name" value="Mitochondrial carrier"/>
    <property type="match status" value="1"/>
</dbReference>
<comment type="subcellular location">
    <subcellularLocation>
        <location evidence="1">Membrane</location>
        <topology evidence="1">Multi-pass membrane protein</topology>
    </subcellularLocation>
</comment>
<evidence type="ECO:0000256" key="4">
    <source>
        <dbReference type="ARBA" id="ARBA00022692"/>
    </source>
</evidence>
<dbReference type="Gene3D" id="1.50.40.10">
    <property type="entry name" value="Mitochondrial carrier domain"/>
    <property type="match status" value="2"/>
</dbReference>
<keyword evidence="5" id="KW-0677">Repeat</keyword>
<evidence type="ECO:0000256" key="3">
    <source>
        <dbReference type="ARBA" id="ARBA00022448"/>
    </source>
</evidence>
<evidence type="ECO:0008006" key="13">
    <source>
        <dbReference type="Google" id="ProtNLM"/>
    </source>
</evidence>
<dbReference type="AlphaFoldDB" id="A0A8S9GT02"/>
<dbReference type="EMBL" id="QGKY02001925">
    <property type="protein sequence ID" value="KAF2547348.1"/>
    <property type="molecule type" value="Genomic_DNA"/>
</dbReference>
<evidence type="ECO:0000256" key="11">
    <source>
        <dbReference type="SAM" id="Phobius"/>
    </source>
</evidence>
<feature type="transmembrane region" description="Helical" evidence="11">
    <location>
        <begin position="248"/>
        <end position="266"/>
    </location>
</feature>
<dbReference type="InterPro" id="IPR018108">
    <property type="entry name" value="MCP_transmembrane"/>
</dbReference>
<evidence type="ECO:0000256" key="6">
    <source>
        <dbReference type="ARBA" id="ARBA00022989"/>
    </source>
</evidence>
<evidence type="ECO:0000256" key="1">
    <source>
        <dbReference type="ARBA" id="ARBA00004141"/>
    </source>
</evidence>
<accession>A0A8S9GT02</accession>
<feature type="compositionally biased region" description="Basic residues" evidence="10">
    <location>
        <begin position="97"/>
        <end position="107"/>
    </location>
</feature>
<dbReference type="PROSITE" id="PS50920">
    <property type="entry name" value="SOLCAR"/>
    <property type="match status" value="3"/>
</dbReference>
<evidence type="ECO:0000256" key="9">
    <source>
        <dbReference type="RuleBase" id="RU000488"/>
    </source>
</evidence>
<keyword evidence="4 8" id="KW-0812">Transmembrane</keyword>
<feature type="repeat" description="Solcar" evidence="8">
    <location>
        <begin position="151"/>
        <end position="237"/>
    </location>
</feature>
<dbReference type="FunFam" id="1.50.40.10:FF:000097">
    <property type="entry name" value="Protein MITOFERRINLIKE 1, chloroplastic"/>
    <property type="match status" value="1"/>
</dbReference>
<evidence type="ECO:0000256" key="10">
    <source>
        <dbReference type="SAM" id="MobiDB-lite"/>
    </source>
</evidence>
<evidence type="ECO:0000256" key="2">
    <source>
        <dbReference type="ARBA" id="ARBA00006375"/>
    </source>
</evidence>
<keyword evidence="7 8" id="KW-0472">Membrane</keyword>